<evidence type="ECO:0000256" key="3">
    <source>
        <dbReference type="RuleBase" id="RU000363"/>
    </source>
</evidence>
<sequence>MDRWIGKVALVTGASAGMGAAIAERLAMLGMQVFGCARNIKPIEELRVKLKAKADCKGSLVALHCDLTQESQIIGMFSDIKETAGGVDVCVNNAGLSHKAPLVDGETEKWRNILEVNVLAPSITARETIASLKERNLDHGHIIHINSISGHEVAPADAHFYSASKYAITALTEGLRVELHQMKSQIRVSVS</sequence>
<dbReference type="Pfam" id="PF00106">
    <property type="entry name" value="adh_short"/>
    <property type="match status" value="1"/>
</dbReference>
<name>R7TP09_CAPTE</name>
<dbReference type="InterPro" id="IPR002347">
    <property type="entry name" value="SDR_fam"/>
</dbReference>
<dbReference type="AlphaFoldDB" id="R7TP09"/>
<accession>R7TP09</accession>
<dbReference type="Proteomes" id="UP000014760">
    <property type="component" value="Unassembled WGS sequence"/>
</dbReference>
<dbReference type="PROSITE" id="PS00061">
    <property type="entry name" value="ADH_SHORT"/>
    <property type="match status" value="1"/>
</dbReference>
<dbReference type="EnsemblMetazoa" id="CapteT138195">
    <property type="protein sequence ID" value="CapteP138195"/>
    <property type="gene ID" value="CapteG138195"/>
</dbReference>
<dbReference type="SUPFAM" id="SSF51735">
    <property type="entry name" value="NAD(P)-binding Rossmann-fold domains"/>
    <property type="match status" value="1"/>
</dbReference>
<dbReference type="InterPro" id="IPR036291">
    <property type="entry name" value="NAD(P)-bd_dom_sf"/>
</dbReference>
<reference evidence="6" key="1">
    <citation type="submission" date="2012-12" db="EMBL/GenBank/DDBJ databases">
        <authorList>
            <person name="Hellsten U."/>
            <person name="Grimwood J."/>
            <person name="Chapman J.A."/>
            <person name="Shapiro H."/>
            <person name="Aerts A."/>
            <person name="Otillar R.P."/>
            <person name="Terry A.Y."/>
            <person name="Boore J.L."/>
            <person name="Simakov O."/>
            <person name="Marletaz F."/>
            <person name="Cho S.-J."/>
            <person name="Edsinger-Gonzales E."/>
            <person name="Havlak P."/>
            <person name="Kuo D.-H."/>
            <person name="Larsson T."/>
            <person name="Lv J."/>
            <person name="Arendt D."/>
            <person name="Savage R."/>
            <person name="Osoegawa K."/>
            <person name="de Jong P."/>
            <person name="Lindberg D.R."/>
            <person name="Seaver E.C."/>
            <person name="Weisblat D.A."/>
            <person name="Putnam N.H."/>
            <person name="Grigoriev I.V."/>
            <person name="Rokhsar D.S."/>
        </authorList>
    </citation>
    <scope>NUCLEOTIDE SEQUENCE</scope>
    <source>
        <strain evidence="6">I ESC-2004</strain>
    </source>
</reference>
<evidence type="ECO:0000256" key="2">
    <source>
        <dbReference type="ARBA" id="ARBA00023002"/>
    </source>
</evidence>
<dbReference type="OMA" id="NVCVREI"/>
<evidence type="ECO:0000256" key="1">
    <source>
        <dbReference type="ARBA" id="ARBA00006484"/>
    </source>
</evidence>
<dbReference type="EMBL" id="AMQN01011725">
    <property type="status" value="NOT_ANNOTATED_CDS"/>
    <property type="molecule type" value="Genomic_DNA"/>
</dbReference>
<dbReference type="InterPro" id="IPR020904">
    <property type="entry name" value="Sc_DH/Rdtase_CS"/>
</dbReference>
<dbReference type="PRINTS" id="PR00081">
    <property type="entry name" value="GDHRDH"/>
</dbReference>
<protein>
    <recommendedName>
        <fullName evidence="7">Dehydrogenase/reductase SDR family member 11</fullName>
    </recommendedName>
</protein>
<reference evidence="4 6" key="2">
    <citation type="journal article" date="2013" name="Nature">
        <title>Insights into bilaterian evolution from three spiralian genomes.</title>
        <authorList>
            <person name="Simakov O."/>
            <person name="Marletaz F."/>
            <person name="Cho S.J."/>
            <person name="Edsinger-Gonzales E."/>
            <person name="Havlak P."/>
            <person name="Hellsten U."/>
            <person name="Kuo D.H."/>
            <person name="Larsson T."/>
            <person name="Lv J."/>
            <person name="Arendt D."/>
            <person name="Savage R."/>
            <person name="Osoegawa K."/>
            <person name="de Jong P."/>
            <person name="Grimwood J."/>
            <person name="Chapman J.A."/>
            <person name="Shapiro H."/>
            <person name="Aerts A."/>
            <person name="Otillar R.P."/>
            <person name="Terry A.Y."/>
            <person name="Boore J.L."/>
            <person name="Grigoriev I.V."/>
            <person name="Lindberg D.R."/>
            <person name="Seaver E.C."/>
            <person name="Weisblat D.A."/>
            <person name="Putnam N.H."/>
            <person name="Rokhsar D.S."/>
        </authorList>
    </citation>
    <scope>NUCLEOTIDE SEQUENCE</scope>
    <source>
        <strain evidence="4 6">I ESC-2004</strain>
    </source>
</reference>
<dbReference type="STRING" id="283909.R7TP09"/>
<comment type="similarity">
    <text evidence="1 3">Belongs to the short-chain dehydrogenases/reductases (SDR) family.</text>
</comment>
<evidence type="ECO:0000313" key="6">
    <source>
        <dbReference type="Proteomes" id="UP000014760"/>
    </source>
</evidence>
<keyword evidence="6" id="KW-1185">Reference proteome</keyword>
<dbReference type="EMBL" id="KB309055">
    <property type="protein sequence ID" value="ELT95633.1"/>
    <property type="molecule type" value="Genomic_DNA"/>
</dbReference>
<gene>
    <name evidence="4" type="ORF">CAPTEDRAFT_138195</name>
</gene>
<dbReference type="Gene3D" id="3.40.50.720">
    <property type="entry name" value="NAD(P)-binding Rossmann-like Domain"/>
    <property type="match status" value="1"/>
</dbReference>
<evidence type="ECO:0008006" key="7">
    <source>
        <dbReference type="Google" id="ProtNLM"/>
    </source>
</evidence>
<dbReference type="GO" id="GO:0016491">
    <property type="term" value="F:oxidoreductase activity"/>
    <property type="evidence" value="ECO:0007669"/>
    <property type="project" value="UniProtKB-KW"/>
</dbReference>
<reference evidence="5" key="3">
    <citation type="submission" date="2015-06" db="UniProtKB">
        <authorList>
            <consortium name="EnsemblMetazoa"/>
        </authorList>
    </citation>
    <scope>IDENTIFICATION</scope>
</reference>
<dbReference type="PANTHER" id="PTHR43115">
    <property type="entry name" value="DEHYDROGENASE/REDUCTASE SDR FAMILY MEMBER 11"/>
    <property type="match status" value="1"/>
</dbReference>
<keyword evidence="2" id="KW-0560">Oxidoreductase</keyword>
<dbReference type="OrthoDB" id="1933717at2759"/>
<organism evidence="4">
    <name type="scientific">Capitella teleta</name>
    <name type="common">Polychaete worm</name>
    <dbReference type="NCBI Taxonomy" id="283909"/>
    <lineage>
        <taxon>Eukaryota</taxon>
        <taxon>Metazoa</taxon>
        <taxon>Spiralia</taxon>
        <taxon>Lophotrochozoa</taxon>
        <taxon>Annelida</taxon>
        <taxon>Polychaeta</taxon>
        <taxon>Sedentaria</taxon>
        <taxon>Scolecida</taxon>
        <taxon>Capitellidae</taxon>
        <taxon>Capitella</taxon>
    </lineage>
</organism>
<evidence type="ECO:0000313" key="4">
    <source>
        <dbReference type="EMBL" id="ELT95633.1"/>
    </source>
</evidence>
<dbReference type="PRINTS" id="PR00080">
    <property type="entry name" value="SDRFAMILY"/>
</dbReference>
<proteinExistence type="inferred from homology"/>
<dbReference type="HOGENOM" id="CLU_010194_2_10_1"/>
<dbReference type="PANTHER" id="PTHR43115:SF4">
    <property type="entry name" value="DEHYDROGENASE_REDUCTASE SDR FAMILY MEMBER 11"/>
    <property type="match status" value="1"/>
</dbReference>
<evidence type="ECO:0000313" key="5">
    <source>
        <dbReference type="EnsemblMetazoa" id="CapteP138195"/>
    </source>
</evidence>